<evidence type="ECO:0000313" key="5">
    <source>
        <dbReference type="EMBL" id="OHA67844.1"/>
    </source>
</evidence>
<dbReference type="Pfam" id="PF02826">
    <property type="entry name" value="2-Hacid_dh_C"/>
    <property type="match status" value="1"/>
</dbReference>
<dbReference type="GO" id="GO:0016616">
    <property type="term" value="F:oxidoreductase activity, acting on the CH-OH group of donors, NAD or NADP as acceptor"/>
    <property type="evidence" value="ECO:0007669"/>
    <property type="project" value="InterPro"/>
</dbReference>
<dbReference type="InterPro" id="IPR036291">
    <property type="entry name" value="NAD(P)-bd_dom_sf"/>
</dbReference>
<organism evidence="5 6">
    <name type="scientific">Candidatus Wildermuthbacteria bacterium RIFCSPHIGHO2_02_FULL_45_25</name>
    <dbReference type="NCBI Taxonomy" id="1802450"/>
    <lineage>
        <taxon>Bacteria</taxon>
        <taxon>Candidatus Wildermuthiibacteriota</taxon>
    </lineage>
</organism>
<evidence type="ECO:0000313" key="6">
    <source>
        <dbReference type="Proteomes" id="UP000178092"/>
    </source>
</evidence>
<dbReference type="PANTHER" id="PTHR42789:SF1">
    <property type="entry name" value="D-ISOMER SPECIFIC 2-HYDROXYACID DEHYDROGENASE FAMILY PROTEIN (AFU_ORTHOLOGUE AFUA_6G10090)"/>
    <property type="match status" value="1"/>
</dbReference>
<comment type="similarity">
    <text evidence="1">Belongs to the D-isomer specific 2-hydroxyacid dehydrogenase family.</text>
</comment>
<dbReference type="InterPro" id="IPR050857">
    <property type="entry name" value="D-2-hydroxyacid_DH"/>
</dbReference>
<dbReference type="Proteomes" id="UP000178092">
    <property type="component" value="Unassembled WGS sequence"/>
</dbReference>
<dbReference type="SUPFAM" id="SSF52283">
    <property type="entry name" value="Formate/glycerate dehydrogenase catalytic domain-like"/>
    <property type="match status" value="1"/>
</dbReference>
<feature type="domain" description="D-isomer specific 2-hydroxyacid dehydrogenase NAD-binding" evidence="4">
    <location>
        <begin position="110"/>
        <end position="282"/>
    </location>
</feature>
<comment type="caution">
    <text evidence="5">The sequence shown here is derived from an EMBL/GenBank/DDBJ whole genome shotgun (WGS) entry which is preliminary data.</text>
</comment>
<dbReference type="FunFam" id="3.40.50.720:FF:000203">
    <property type="entry name" value="D-3-phosphoglycerate dehydrogenase (SerA)"/>
    <property type="match status" value="1"/>
</dbReference>
<dbReference type="Gene3D" id="3.40.50.720">
    <property type="entry name" value="NAD(P)-binding Rossmann-like Domain"/>
    <property type="match status" value="2"/>
</dbReference>
<dbReference type="PANTHER" id="PTHR42789">
    <property type="entry name" value="D-ISOMER SPECIFIC 2-HYDROXYACID DEHYDROGENASE FAMILY PROTEIN (AFU_ORTHOLOGUE AFUA_6G10090)"/>
    <property type="match status" value="1"/>
</dbReference>
<dbReference type="AlphaFoldDB" id="A0A1G2R4Q4"/>
<dbReference type="CDD" id="cd05301">
    <property type="entry name" value="GDH"/>
    <property type="match status" value="1"/>
</dbReference>
<dbReference type="SUPFAM" id="SSF51735">
    <property type="entry name" value="NAD(P)-binding Rossmann-fold domains"/>
    <property type="match status" value="1"/>
</dbReference>
<sequence length="282" mass="31450">MKKVFITRKIPGPGIQKLKDAGYEVKIGSETKMLTAQELIKKSQQADAVITLLTDRIDKKTIQALGANIKIIANYAVGYDNIDLQAAQERKMIVTNTPDVLSGAVAEYTIALTLAITKRIGEADDFMRAGRYKGWEPELFLGIELRNKVFGLVGHGRIGCQVAEKMKQAFGMEIIYFDVFRDQKREEQCGIAYAELPELLERTDVVSLHVPLLDSTHHLIGEKELRSMKQTSYVINTSRGPIIDEKALVKALGERWIAGAALDVFEHEPKLEPGLKKLSNVI</sequence>
<reference evidence="5 6" key="1">
    <citation type="journal article" date="2016" name="Nat. Commun.">
        <title>Thousands of microbial genomes shed light on interconnected biogeochemical processes in an aquifer system.</title>
        <authorList>
            <person name="Anantharaman K."/>
            <person name="Brown C.T."/>
            <person name="Hug L.A."/>
            <person name="Sharon I."/>
            <person name="Castelle C.J."/>
            <person name="Probst A.J."/>
            <person name="Thomas B.C."/>
            <person name="Singh A."/>
            <person name="Wilkins M.J."/>
            <person name="Karaoz U."/>
            <person name="Brodie E.L."/>
            <person name="Williams K.H."/>
            <person name="Hubbard S.S."/>
            <person name="Banfield J.F."/>
        </authorList>
    </citation>
    <scope>NUCLEOTIDE SEQUENCE [LARGE SCALE GENOMIC DNA]</scope>
</reference>
<accession>A0A1G2R4Q4</accession>
<protein>
    <recommendedName>
        <fullName evidence="4">D-isomer specific 2-hydroxyacid dehydrogenase NAD-binding domain-containing protein</fullName>
    </recommendedName>
</protein>
<evidence type="ECO:0000256" key="3">
    <source>
        <dbReference type="ARBA" id="ARBA00023027"/>
    </source>
</evidence>
<keyword evidence="3" id="KW-0520">NAD</keyword>
<keyword evidence="2" id="KW-0560">Oxidoreductase</keyword>
<evidence type="ECO:0000256" key="2">
    <source>
        <dbReference type="ARBA" id="ARBA00023002"/>
    </source>
</evidence>
<dbReference type="InterPro" id="IPR029753">
    <property type="entry name" value="D-isomer_DH_CS"/>
</dbReference>
<dbReference type="InterPro" id="IPR006140">
    <property type="entry name" value="D-isomer_DH_NAD-bd"/>
</dbReference>
<evidence type="ECO:0000259" key="4">
    <source>
        <dbReference type="Pfam" id="PF02826"/>
    </source>
</evidence>
<dbReference type="EMBL" id="MHTV01000002">
    <property type="protein sequence ID" value="OHA67844.1"/>
    <property type="molecule type" value="Genomic_DNA"/>
</dbReference>
<proteinExistence type="inferred from homology"/>
<name>A0A1G2R4Q4_9BACT</name>
<gene>
    <name evidence="5" type="ORF">A3C04_02825</name>
</gene>
<evidence type="ECO:0000256" key="1">
    <source>
        <dbReference type="ARBA" id="ARBA00005854"/>
    </source>
</evidence>
<dbReference type="GO" id="GO:0051287">
    <property type="term" value="F:NAD binding"/>
    <property type="evidence" value="ECO:0007669"/>
    <property type="project" value="InterPro"/>
</dbReference>
<dbReference type="PROSITE" id="PS00671">
    <property type="entry name" value="D_2_HYDROXYACID_DH_3"/>
    <property type="match status" value="1"/>
</dbReference>
<feature type="non-terminal residue" evidence="5">
    <location>
        <position position="282"/>
    </location>
</feature>